<feature type="region of interest" description="Disordered" evidence="1">
    <location>
        <begin position="1"/>
        <end position="25"/>
    </location>
</feature>
<dbReference type="AlphaFoldDB" id="A0A9P8P7D6"/>
<name>A0A9P8P7D6_9ASCO</name>
<evidence type="ECO:0000256" key="1">
    <source>
        <dbReference type="SAM" id="MobiDB-lite"/>
    </source>
</evidence>
<accession>A0A9P8P7D6</accession>
<dbReference type="Proteomes" id="UP000769528">
    <property type="component" value="Unassembled WGS sequence"/>
</dbReference>
<keyword evidence="3" id="KW-1185">Reference proteome</keyword>
<protein>
    <submittedName>
        <fullName evidence="2">Uncharacterized protein</fullName>
    </submittedName>
</protein>
<feature type="compositionally biased region" description="Polar residues" evidence="1">
    <location>
        <begin position="1"/>
        <end position="17"/>
    </location>
</feature>
<gene>
    <name evidence="2" type="ORF">WICMUC_005569</name>
</gene>
<sequence>MNNSESDGINKNNNNQLRPAKRSIPLSQITNTISYNNKKGINNDISKEIPSCSKKFKISNNLNIKRLFDKTNTTNFHYRKTPISSIKHNPSVIKSNNKTSFFELQSLNSFQIYKDSSLSVQPNTNYIIETNQYNGFLVESNQSIMKLNDYINLFNESQIELSSNCMKISSVIKINNVMKKIKIMMLNETNELKPIYEEILIINYKLNKIDQENFEKLSTKNNIQLINFIKLTNEMKLYYKYIIT</sequence>
<reference evidence="2" key="1">
    <citation type="journal article" date="2021" name="Open Biol.">
        <title>Shared evolutionary footprints suggest mitochondrial oxidative damage underlies multiple complex I losses in fungi.</title>
        <authorList>
            <person name="Schikora-Tamarit M.A."/>
            <person name="Marcet-Houben M."/>
            <person name="Nosek J."/>
            <person name="Gabaldon T."/>
        </authorList>
    </citation>
    <scope>NUCLEOTIDE SEQUENCE</scope>
    <source>
        <strain evidence="2">CBS6341</strain>
    </source>
</reference>
<evidence type="ECO:0000313" key="3">
    <source>
        <dbReference type="Proteomes" id="UP000769528"/>
    </source>
</evidence>
<dbReference type="EMBL" id="JAEUBF010001424">
    <property type="protein sequence ID" value="KAH3666585.1"/>
    <property type="molecule type" value="Genomic_DNA"/>
</dbReference>
<reference evidence="2" key="2">
    <citation type="submission" date="2021-01" db="EMBL/GenBank/DDBJ databases">
        <authorList>
            <person name="Schikora-Tamarit M.A."/>
        </authorList>
    </citation>
    <scope>NUCLEOTIDE SEQUENCE</scope>
    <source>
        <strain evidence="2">CBS6341</strain>
    </source>
</reference>
<evidence type="ECO:0000313" key="2">
    <source>
        <dbReference type="EMBL" id="KAH3666585.1"/>
    </source>
</evidence>
<comment type="caution">
    <text evidence="2">The sequence shown here is derived from an EMBL/GenBank/DDBJ whole genome shotgun (WGS) entry which is preliminary data.</text>
</comment>
<organism evidence="2 3">
    <name type="scientific">Wickerhamomyces mucosus</name>
    <dbReference type="NCBI Taxonomy" id="1378264"/>
    <lineage>
        <taxon>Eukaryota</taxon>
        <taxon>Fungi</taxon>
        <taxon>Dikarya</taxon>
        <taxon>Ascomycota</taxon>
        <taxon>Saccharomycotina</taxon>
        <taxon>Saccharomycetes</taxon>
        <taxon>Phaffomycetales</taxon>
        <taxon>Wickerhamomycetaceae</taxon>
        <taxon>Wickerhamomyces</taxon>
    </lineage>
</organism>
<proteinExistence type="predicted"/>